<dbReference type="InterPro" id="IPR020568">
    <property type="entry name" value="Ribosomal_Su5_D2-typ_SF"/>
</dbReference>
<dbReference type="PIRSF" id="PIRSF004884">
    <property type="entry name" value="Sugar_kin_arch"/>
    <property type="match status" value="1"/>
</dbReference>
<dbReference type="Gene3D" id="3.30.230.10">
    <property type="match status" value="1"/>
</dbReference>
<keyword evidence="1" id="KW-0028">Amino-acid biosynthesis</keyword>
<name>A0A1E3VZB2_9HYPH</name>
<keyword evidence="3" id="KW-0547">Nucleotide-binding</keyword>
<dbReference type="InterPro" id="IPR036554">
    <property type="entry name" value="GHMP_kinase_C_sf"/>
</dbReference>
<gene>
    <name evidence="8" type="ORF">AUC68_06900</name>
</gene>
<dbReference type="PANTHER" id="PTHR20861">
    <property type="entry name" value="HOMOSERINE/4-DIPHOSPHOCYTIDYL-2-C-METHYL-D-ERYTHRITOL KINASE"/>
    <property type="match status" value="1"/>
</dbReference>
<dbReference type="InterPro" id="IPR014721">
    <property type="entry name" value="Ribsml_uS5_D2-typ_fold_subgr"/>
</dbReference>
<dbReference type="InterPro" id="IPR006204">
    <property type="entry name" value="GHMP_kinase_N_dom"/>
</dbReference>
<sequence>METAFTDVSQPRKDDLESAVSVATTARLHFGFFDPSGRTARPFGSFGLSLDRPWTRLTLQHAREDAFSGPEAERAARYLRALAEAQGLDSAYRLDISEAIPSHAGLGSGTQLALAVGAAVAALEGLDLSPADIARTLGRGARSGIGIATFETGGAVLDSGPRDGALPQLVARVPFPSSWRTLLIFDPETKGLDGEDEIAAFEASPAYSEEARAALEARIVERALPALETGDFGVFCEEVGYLQARMGDYFAPRQGGVYTSPRVGAVLDALRAAGVTGLGQSSWGPTGFAFAQSETEAQRLLRIASDADAGAALQLLVAKGRNEGAEITHSRAGTTRRP</sequence>
<dbReference type="AlphaFoldDB" id="A0A1E3VZB2"/>
<accession>A0A1E3VZB2</accession>
<dbReference type="Gene3D" id="3.30.70.890">
    <property type="entry name" value="GHMP kinase, C-terminal domain"/>
    <property type="match status" value="1"/>
</dbReference>
<dbReference type="Proteomes" id="UP000094501">
    <property type="component" value="Unassembled WGS sequence"/>
</dbReference>
<evidence type="ECO:0000313" key="9">
    <source>
        <dbReference type="Proteomes" id="UP000094501"/>
    </source>
</evidence>
<dbReference type="InterPro" id="IPR004422">
    <property type="entry name" value="RFAP_synthase"/>
</dbReference>
<feature type="domain" description="GHMP kinase C-terminal" evidence="7">
    <location>
        <begin position="223"/>
        <end position="304"/>
    </location>
</feature>
<evidence type="ECO:0000313" key="8">
    <source>
        <dbReference type="EMBL" id="ODR98897.1"/>
    </source>
</evidence>
<keyword evidence="4" id="KW-0418">Kinase</keyword>
<keyword evidence="2" id="KW-0808">Transferase</keyword>
<evidence type="ECO:0000256" key="1">
    <source>
        <dbReference type="ARBA" id="ARBA00022605"/>
    </source>
</evidence>
<dbReference type="Pfam" id="PF00288">
    <property type="entry name" value="GHMP_kinases_N"/>
    <property type="match status" value="1"/>
</dbReference>
<comment type="caution">
    <text evidence="8">The sequence shown here is derived from an EMBL/GenBank/DDBJ whole genome shotgun (WGS) entry which is preliminary data.</text>
</comment>
<dbReference type="GO" id="GO:0005524">
    <property type="term" value="F:ATP binding"/>
    <property type="evidence" value="ECO:0007669"/>
    <property type="project" value="UniProtKB-KW"/>
</dbReference>
<dbReference type="STRING" id="1774968.AUC68_06900"/>
<feature type="domain" description="GHMP kinase N-terminal" evidence="6">
    <location>
        <begin position="78"/>
        <end position="151"/>
    </location>
</feature>
<organism evidence="8 9">
    <name type="scientific">Methyloceanibacter methanicus</name>
    <dbReference type="NCBI Taxonomy" id="1774968"/>
    <lineage>
        <taxon>Bacteria</taxon>
        <taxon>Pseudomonadati</taxon>
        <taxon>Pseudomonadota</taxon>
        <taxon>Alphaproteobacteria</taxon>
        <taxon>Hyphomicrobiales</taxon>
        <taxon>Hyphomicrobiaceae</taxon>
        <taxon>Methyloceanibacter</taxon>
    </lineage>
</organism>
<evidence type="ECO:0000256" key="2">
    <source>
        <dbReference type="ARBA" id="ARBA00022679"/>
    </source>
</evidence>
<evidence type="ECO:0008006" key="10">
    <source>
        <dbReference type="Google" id="ProtNLM"/>
    </source>
</evidence>
<reference evidence="8 9" key="1">
    <citation type="journal article" date="2016" name="Environ. Microbiol.">
        <title>New Methyloceanibacter diversity from North Sea sediments includes methanotroph containing solely the soluble methane monooxygenase.</title>
        <authorList>
            <person name="Vekeman B."/>
            <person name="Kerckhof F.M."/>
            <person name="Cremers G."/>
            <person name="de Vos P."/>
            <person name="Vandamme P."/>
            <person name="Boon N."/>
            <person name="Op den Camp H.J."/>
            <person name="Heylen K."/>
        </authorList>
    </citation>
    <scope>NUCLEOTIDE SEQUENCE [LARGE SCALE GENOMIC DNA]</scope>
    <source>
        <strain evidence="8 9">R-67174</strain>
    </source>
</reference>
<dbReference type="Pfam" id="PF08544">
    <property type="entry name" value="GHMP_kinases_C"/>
    <property type="match status" value="1"/>
</dbReference>
<dbReference type="OrthoDB" id="1492801at2"/>
<dbReference type="GO" id="GO:0016301">
    <property type="term" value="F:kinase activity"/>
    <property type="evidence" value="ECO:0007669"/>
    <property type="project" value="UniProtKB-KW"/>
</dbReference>
<keyword evidence="5" id="KW-0067">ATP-binding</keyword>
<dbReference type="PANTHER" id="PTHR20861:SF6">
    <property type="entry name" value="BETA-RIBOFURANOSYLPHENOL 5'-PHOSPHATE SYNTHASE"/>
    <property type="match status" value="1"/>
</dbReference>
<evidence type="ECO:0000259" key="6">
    <source>
        <dbReference type="Pfam" id="PF00288"/>
    </source>
</evidence>
<evidence type="ECO:0000256" key="5">
    <source>
        <dbReference type="ARBA" id="ARBA00022840"/>
    </source>
</evidence>
<dbReference type="SUPFAM" id="SSF54211">
    <property type="entry name" value="Ribosomal protein S5 domain 2-like"/>
    <property type="match status" value="1"/>
</dbReference>
<dbReference type="EMBL" id="LPWG01000012">
    <property type="protein sequence ID" value="ODR98897.1"/>
    <property type="molecule type" value="Genomic_DNA"/>
</dbReference>
<dbReference type="InterPro" id="IPR013750">
    <property type="entry name" value="GHMP_kinase_C_dom"/>
</dbReference>
<keyword evidence="9" id="KW-1185">Reference proteome</keyword>
<protein>
    <recommendedName>
        <fullName evidence="10">GHMP kinase</fullName>
    </recommendedName>
</protein>
<proteinExistence type="predicted"/>
<evidence type="ECO:0000256" key="4">
    <source>
        <dbReference type="ARBA" id="ARBA00022777"/>
    </source>
</evidence>
<evidence type="ECO:0000256" key="3">
    <source>
        <dbReference type="ARBA" id="ARBA00022741"/>
    </source>
</evidence>
<dbReference type="GO" id="GO:0008652">
    <property type="term" value="P:amino acid biosynthetic process"/>
    <property type="evidence" value="ECO:0007669"/>
    <property type="project" value="UniProtKB-KW"/>
</dbReference>
<evidence type="ECO:0000259" key="7">
    <source>
        <dbReference type="Pfam" id="PF08544"/>
    </source>
</evidence>